<organism evidence="10 11">
    <name type="scientific">Colocasia esculenta</name>
    <name type="common">Wild taro</name>
    <name type="synonym">Arum esculentum</name>
    <dbReference type="NCBI Taxonomy" id="4460"/>
    <lineage>
        <taxon>Eukaryota</taxon>
        <taxon>Viridiplantae</taxon>
        <taxon>Streptophyta</taxon>
        <taxon>Embryophyta</taxon>
        <taxon>Tracheophyta</taxon>
        <taxon>Spermatophyta</taxon>
        <taxon>Magnoliopsida</taxon>
        <taxon>Liliopsida</taxon>
        <taxon>Araceae</taxon>
        <taxon>Aroideae</taxon>
        <taxon>Colocasieae</taxon>
        <taxon>Colocasia</taxon>
    </lineage>
</organism>
<dbReference type="GO" id="GO:0005737">
    <property type="term" value="C:cytoplasm"/>
    <property type="evidence" value="ECO:0007669"/>
    <property type="project" value="TreeGrafter"/>
</dbReference>
<accession>A0A843XFU4</accession>
<evidence type="ECO:0000256" key="6">
    <source>
        <dbReference type="ARBA" id="ARBA00022777"/>
    </source>
</evidence>
<dbReference type="OrthoDB" id="275177at2759"/>
<proteinExistence type="inferred from homology"/>
<evidence type="ECO:0000256" key="8">
    <source>
        <dbReference type="ARBA" id="ARBA00048090"/>
    </source>
</evidence>
<comment type="similarity">
    <text evidence="2 9">Belongs to the gluconokinase GntK/GntV family.</text>
</comment>
<comment type="caution">
    <text evidence="10">The sequence shown here is derived from an EMBL/GenBank/DDBJ whole genome shotgun (WGS) entry which is preliminary data.</text>
</comment>
<dbReference type="NCBIfam" id="TIGR01313">
    <property type="entry name" value="therm_gnt_kin"/>
    <property type="match status" value="1"/>
</dbReference>
<dbReference type="PANTHER" id="PTHR43442:SF3">
    <property type="entry name" value="GLUCONOKINASE-RELATED"/>
    <property type="match status" value="1"/>
</dbReference>
<comment type="catalytic activity">
    <reaction evidence="8 9">
        <text>D-gluconate + ATP = 6-phospho-D-gluconate + ADP + H(+)</text>
        <dbReference type="Rhea" id="RHEA:19433"/>
        <dbReference type="ChEBI" id="CHEBI:15378"/>
        <dbReference type="ChEBI" id="CHEBI:18391"/>
        <dbReference type="ChEBI" id="CHEBI:30616"/>
        <dbReference type="ChEBI" id="CHEBI:58759"/>
        <dbReference type="ChEBI" id="CHEBI:456216"/>
        <dbReference type="EC" id="2.7.1.12"/>
    </reaction>
</comment>
<dbReference type="InterPro" id="IPR006001">
    <property type="entry name" value="Therm_gnt_kin"/>
</dbReference>
<evidence type="ECO:0000256" key="3">
    <source>
        <dbReference type="ARBA" id="ARBA00012054"/>
    </source>
</evidence>
<evidence type="ECO:0000313" key="10">
    <source>
        <dbReference type="EMBL" id="MQM18111.1"/>
    </source>
</evidence>
<dbReference type="GO" id="GO:0046316">
    <property type="term" value="F:gluconokinase activity"/>
    <property type="evidence" value="ECO:0007669"/>
    <property type="project" value="UniProtKB-EC"/>
</dbReference>
<evidence type="ECO:0000313" key="11">
    <source>
        <dbReference type="Proteomes" id="UP000652761"/>
    </source>
</evidence>
<evidence type="ECO:0000256" key="1">
    <source>
        <dbReference type="ARBA" id="ARBA00004875"/>
    </source>
</evidence>
<keyword evidence="4 9" id="KW-0808">Transferase</keyword>
<dbReference type="PANTHER" id="PTHR43442">
    <property type="entry name" value="GLUCONOKINASE-RELATED"/>
    <property type="match status" value="1"/>
</dbReference>
<dbReference type="Pfam" id="PF13671">
    <property type="entry name" value="AAA_33"/>
    <property type="match status" value="1"/>
</dbReference>
<keyword evidence="6 9" id="KW-0418">Kinase</keyword>
<dbReference type="Gene3D" id="3.40.50.300">
    <property type="entry name" value="P-loop containing nucleotide triphosphate hydrolases"/>
    <property type="match status" value="1"/>
</dbReference>
<name>A0A843XFU4_COLES</name>
<dbReference type="EMBL" id="NMUH01007977">
    <property type="protein sequence ID" value="MQM18111.1"/>
    <property type="molecule type" value="Genomic_DNA"/>
</dbReference>
<evidence type="ECO:0000256" key="4">
    <source>
        <dbReference type="ARBA" id="ARBA00022679"/>
    </source>
</evidence>
<evidence type="ECO:0000256" key="5">
    <source>
        <dbReference type="ARBA" id="ARBA00022741"/>
    </source>
</evidence>
<dbReference type="UniPathway" id="UPA00792"/>
<evidence type="ECO:0000256" key="9">
    <source>
        <dbReference type="RuleBase" id="RU363066"/>
    </source>
</evidence>
<comment type="pathway">
    <text evidence="1 9">Carbohydrate acid metabolism; D-gluconate degradation.</text>
</comment>
<keyword evidence="11" id="KW-1185">Reference proteome</keyword>
<protein>
    <recommendedName>
        <fullName evidence="3 9">Gluconokinase</fullName>
        <ecNumber evidence="3 9">2.7.1.12</ecNumber>
    </recommendedName>
</protein>
<dbReference type="GO" id="GO:0005524">
    <property type="term" value="F:ATP binding"/>
    <property type="evidence" value="ECO:0007669"/>
    <property type="project" value="UniProtKB-KW"/>
</dbReference>
<dbReference type="FunFam" id="3.40.50.300:FF:000522">
    <property type="entry name" value="Gluconokinase"/>
    <property type="match status" value="1"/>
</dbReference>
<dbReference type="CDD" id="cd02021">
    <property type="entry name" value="GntK"/>
    <property type="match status" value="1"/>
</dbReference>
<dbReference type="GO" id="GO:0005975">
    <property type="term" value="P:carbohydrate metabolic process"/>
    <property type="evidence" value="ECO:0007669"/>
    <property type="project" value="InterPro"/>
</dbReference>
<gene>
    <name evidence="10" type="ORF">Taro_051097</name>
</gene>
<evidence type="ECO:0000256" key="2">
    <source>
        <dbReference type="ARBA" id="ARBA00008420"/>
    </source>
</evidence>
<keyword evidence="5 9" id="KW-0547">Nucleotide-binding</keyword>
<reference evidence="10" key="1">
    <citation type="submission" date="2017-07" db="EMBL/GenBank/DDBJ databases">
        <title>Taro Niue Genome Assembly and Annotation.</title>
        <authorList>
            <person name="Atibalentja N."/>
            <person name="Keating K."/>
            <person name="Fields C.J."/>
        </authorList>
    </citation>
    <scope>NUCLEOTIDE SEQUENCE</scope>
    <source>
        <strain evidence="10">Niue_2</strain>
        <tissue evidence="10">Leaf</tissue>
    </source>
</reference>
<dbReference type="SUPFAM" id="SSF52540">
    <property type="entry name" value="P-loop containing nucleoside triphosphate hydrolases"/>
    <property type="match status" value="1"/>
</dbReference>
<dbReference type="AlphaFoldDB" id="A0A843XFU4"/>
<dbReference type="EC" id="2.7.1.12" evidence="3 9"/>
<dbReference type="InterPro" id="IPR027417">
    <property type="entry name" value="P-loop_NTPase"/>
</dbReference>
<evidence type="ECO:0000256" key="7">
    <source>
        <dbReference type="ARBA" id="ARBA00022840"/>
    </source>
</evidence>
<dbReference type="Proteomes" id="UP000652761">
    <property type="component" value="Unassembled WGS sequence"/>
</dbReference>
<sequence>MASGSRGQGAFLTLSDLYPCEPPDDSWHGWVPTTLKFFHFELAGLAVVIMGVSGSGKSTVGEMLSKDLGCRFLEADDFHTQSNKDKMNKGIPLSDNDRFPWLQALRDATMEQISGGETVVLTCSALQNKYREVLRTADPEYEPGSYTSCRVKFVCMEAPANVIADRIERRSTEGKHFMPVSLLQSQLDLLQIDEDEGIIRVDATRDLGIIIDVIKDSLKGRLNCS</sequence>
<keyword evidence="7 9" id="KW-0067">ATP-binding</keyword>